<sequence>MEAFADWLHVEIAVDLWLPSLDLEVEVHIPRHLLLKIVGTLSKHNSLRSVGVAEELQRLLQKAGKTVELYQAMLVQEEIFEIFHDNVCAYHASTIAEFLNGLSWGIQNYLKPEYSRSFTPADDGTPRYRFQYPKQLENSYAKSCYWNLMNHVRSGPIFEPFTVTKHLKGRY</sequence>
<reference evidence="1 2" key="1">
    <citation type="submission" date="2016-12" db="EMBL/GenBank/DDBJ databases">
        <authorList>
            <person name="Song W.-J."/>
            <person name="Kurnit D.M."/>
        </authorList>
    </citation>
    <scope>NUCLEOTIDE SEQUENCE [LARGE SCALE GENOMIC DNA]</scope>
    <source>
        <strain evidence="1 2">PCL1601</strain>
    </source>
</reference>
<comment type="caution">
    <text evidence="1">The sequence shown here is derived from an EMBL/GenBank/DDBJ whole genome shotgun (WGS) entry which is preliminary data.</text>
</comment>
<proteinExistence type="predicted"/>
<accession>A0A1Q8EPZ9</accession>
<name>A0A1Q8EPZ9_9PSED</name>
<gene>
    <name evidence="1" type="ORF">BTN82_15105</name>
</gene>
<dbReference type="AlphaFoldDB" id="A0A1Q8EPZ9"/>
<evidence type="ECO:0000313" key="2">
    <source>
        <dbReference type="Proteomes" id="UP000185578"/>
    </source>
</evidence>
<dbReference type="Proteomes" id="UP000185578">
    <property type="component" value="Unassembled WGS sequence"/>
</dbReference>
<evidence type="ECO:0000313" key="1">
    <source>
        <dbReference type="EMBL" id="OLF53871.1"/>
    </source>
</evidence>
<dbReference type="EMBL" id="MSCT01000011">
    <property type="protein sequence ID" value="OLF53871.1"/>
    <property type="molecule type" value="Genomic_DNA"/>
</dbReference>
<protein>
    <submittedName>
        <fullName evidence="1">Uncharacterized protein</fullName>
    </submittedName>
</protein>
<organism evidence="1 2">
    <name type="scientific">Pseudomonas chlororaphis</name>
    <dbReference type="NCBI Taxonomy" id="587753"/>
    <lineage>
        <taxon>Bacteria</taxon>
        <taxon>Pseudomonadati</taxon>
        <taxon>Pseudomonadota</taxon>
        <taxon>Gammaproteobacteria</taxon>
        <taxon>Pseudomonadales</taxon>
        <taxon>Pseudomonadaceae</taxon>
        <taxon>Pseudomonas</taxon>
    </lineage>
</organism>